<dbReference type="AlphaFoldDB" id="A0AAW2YLF4"/>
<dbReference type="PROSITE" id="PS00070">
    <property type="entry name" value="ALDEHYDE_DEHYDR_CYS"/>
    <property type="match status" value="1"/>
</dbReference>
<keyword evidence="3 5" id="KW-0560">Oxidoreductase</keyword>
<evidence type="ECO:0000259" key="7">
    <source>
        <dbReference type="Pfam" id="PF00171"/>
    </source>
</evidence>
<comment type="subunit">
    <text evidence="6">Homotetramer.</text>
</comment>
<dbReference type="PROSITE" id="PS00687">
    <property type="entry name" value="ALDEHYDE_DEHYDR_GLU"/>
    <property type="match status" value="1"/>
</dbReference>
<comment type="similarity">
    <text evidence="2 5">Belongs to the aldehyde dehydrogenase family.</text>
</comment>
<organism evidence="8 9">
    <name type="scientific">Acrasis kona</name>
    <dbReference type="NCBI Taxonomy" id="1008807"/>
    <lineage>
        <taxon>Eukaryota</taxon>
        <taxon>Discoba</taxon>
        <taxon>Heterolobosea</taxon>
        <taxon>Tetramitia</taxon>
        <taxon>Eutetramitia</taxon>
        <taxon>Acrasidae</taxon>
        <taxon>Acrasis</taxon>
    </lineage>
</organism>
<gene>
    <name evidence="8" type="ORF">AKO1_005260</name>
</gene>
<comment type="pathway">
    <text evidence="1 6">Amino-acid degradation; 4-aminobutanoate degradation.</text>
</comment>
<dbReference type="GO" id="GO:0009450">
    <property type="term" value="P:gamma-aminobutyric acid catabolic process"/>
    <property type="evidence" value="ECO:0007669"/>
    <property type="project" value="UniProtKB-UniRule"/>
</dbReference>
<dbReference type="CDD" id="cd07103">
    <property type="entry name" value="ALDH_F5_SSADH_GabD"/>
    <property type="match status" value="1"/>
</dbReference>
<sequence>MMSQIRRSYSKSIQSIKNSKLFRQESYVNGKWISAANGRTVPVYDPATREEIGTIPELTKSEVSAAIDSAKEAFPEWSKMIPKERGALLRNWFNLINDNKEDLAQIMTAECGKPLVESRGEIVYGNSFIEWFAEEAKRQYGDVIPTTAKGKRYLVIKQPVGVSALITPWNFPNAMITRKAAPALAAGCTVVIKPATETPFSALALAELAEQAGIPKGVLNVVTSSHDLTAEIGKELATNPNVRKLSFTGSTRVGKILMSQCSSTIKKVSLELGGNAPFIVFDDADVDAAVKGAIASKYRNAGQTCVCANRFLVQAGVYEEFSEKFKKAISELKVGNGNQEGVQIGPLINDNASKKVGSMIQDAKDKGAKVLYGGNNLKLNFWQPTLLGDVSLDMLVSKEEIFGPVAPLYKFETEEEAIKIANNTDVGLAGYFYSRDIGRVFRVAEALEYGMIGVNEGLISNEVAPFGGVKESGLGREGSRYGIDEYSVMKYICLGGV</sequence>
<evidence type="ECO:0000256" key="1">
    <source>
        <dbReference type="ARBA" id="ARBA00005176"/>
    </source>
</evidence>
<dbReference type="PANTHER" id="PTHR43353:SF5">
    <property type="entry name" value="SUCCINATE-SEMIALDEHYDE DEHYDROGENASE, MITOCHONDRIAL"/>
    <property type="match status" value="1"/>
</dbReference>
<dbReference type="EMBL" id="JAOPGA020000266">
    <property type="protein sequence ID" value="KAL0477880.1"/>
    <property type="molecule type" value="Genomic_DNA"/>
</dbReference>
<keyword evidence="6" id="KW-0496">Mitochondrion</keyword>
<dbReference type="PANTHER" id="PTHR43353">
    <property type="entry name" value="SUCCINATE-SEMIALDEHYDE DEHYDROGENASE, MITOCHONDRIAL"/>
    <property type="match status" value="1"/>
</dbReference>
<dbReference type="InterPro" id="IPR016160">
    <property type="entry name" value="Ald_DH_CS_CYS"/>
</dbReference>
<evidence type="ECO:0000256" key="4">
    <source>
        <dbReference type="PROSITE-ProRule" id="PRU10007"/>
    </source>
</evidence>
<comment type="caution">
    <text evidence="8">The sequence shown here is derived from an EMBL/GenBank/DDBJ whole genome shotgun (WGS) entry which is preliminary data.</text>
</comment>
<protein>
    <recommendedName>
        <fullName evidence="6">Succinate-semialdehyde dehydrogenase</fullName>
        <ecNumber evidence="6">1.2.1.24</ecNumber>
    </recommendedName>
</protein>
<dbReference type="InterPro" id="IPR010102">
    <property type="entry name" value="Succ_semiAld_DH"/>
</dbReference>
<dbReference type="NCBIfam" id="TIGR01780">
    <property type="entry name" value="SSADH"/>
    <property type="match status" value="1"/>
</dbReference>
<evidence type="ECO:0000313" key="8">
    <source>
        <dbReference type="EMBL" id="KAL0477880.1"/>
    </source>
</evidence>
<evidence type="ECO:0000313" key="9">
    <source>
        <dbReference type="Proteomes" id="UP001431209"/>
    </source>
</evidence>
<keyword evidence="9" id="KW-1185">Reference proteome</keyword>
<dbReference type="InterPro" id="IPR016162">
    <property type="entry name" value="Ald_DH_N"/>
</dbReference>
<feature type="domain" description="Aldehyde dehydrogenase" evidence="7">
    <location>
        <begin position="32"/>
        <end position="491"/>
    </location>
</feature>
<dbReference type="InterPro" id="IPR016163">
    <property type="entry name" value="Ald_DH_C"/>
</dbReference>
<evidence type="ECO:0000256" key="3">
    <source>
        <dbReference type="ARBA" id="ARBA00023002"/>
    </source>
</evidence>
<evidence type="ECO:0000256" key="2">
    <source>
        <dbReference type="ARBA" id="ARBA00009986"/>
    </source>
</evidence>
<proteinExistence type="inferred from homology"/>
<dbReference type="FunFam" id="3.40.605.10:FF:000005">
    <property type="entry name" value="Succinate-semialdehyde dehydrogenase I"/>
    <property type="match status" value="1"/>
</dbReference>
<dbReference type="Pfam" id="PF00171">
    <property type="entry name" value="Aldedh"/>
    <property type="match status" value="1"/>
</dbReference>
<dbReference type="Gene3D" id="3.40.309.10">
    <property type="entry name" value="Aldehyde Dehydrogenase, Chain A, domain 2"/>
    <property type="match status" value="1"/>
</dbReference>
<dbReference type="GO" id="GO:0005739">
    <property type="term" value="C:mitochondrion"/>
    <property type="evidence" value="ECO:0007669"/>
    <property type="project" value="UniProtKB-SubCell"/>
</dbReference>
<dbReference type="GO" id="GO:0004777">
    <property type="term" value="F:succinate-semialdehyde dehydrogenase (NAD+) activity"/>
    <property type="evidence" value="ECO:0007669"/>
    <property type="project" value="UniProtKB-UniRule"/>
</dbReference>
<feature type="active site" evidence="4">
    <location>
        <position position="271"/>
    </location>
</feature>
<comment type="subcellular location">
    <subcellularLocation>
        <location evidence="6">Mitochondrion</location>
    </subcellularLocation>
</comment>
<evidence type="ECO:0000256" key="5">
    <source>
        <dbReference type="RuleBase" id="RU003345"/>
    </source>
</evidence>
<dbReference type="SUPFAM" id="SSF53720">
    <property type="entry name" value="ALDH-like"/>
    <property type="match status" value="1"/>
</dbReference>
<evidence type="ECO:0000256" key="6">
    <source>
        <dbReference type="RuleBase" id="RU365091"/>
    </source>
</evidence>
<dbReference type="InterPro" id="IPR050740">
    <property type="entry name" value="Aldehyde_DH_Superfamily"/>
</dbReference>
<dbReference type="InterPro" id="IPR015590">
    <property type="entry name" value="Aldehyde_DH_dom"/>
</dbReference>
<keyword evidence="6" id="KW-0520">NAD</keyword>
<dbReference type="Gene3D" id="3.40.605.10">
    <property type="entry name" value="Aldehyde Dehydrogenase, Chain A, domain 1"/>
    <property type="match status" value="1"/>
</dbReference>
<name>A0AAW2YLF4_9EUKA</name>
<dbReference type="EC" id="1.2.1.24" evidence="6"/>
<comment type="catalytic activity">
    <reaction evidence="6">
        <text>succinate semialdehyde + NAD(+) + H2O = succinate + NADH + 2 H(+)</text>
        <dbReference type="Rhea" id="RHEA:13217"/>
        <dbReference type="ChEBI" id="CHEBI:15377"/>
        <dbReference type="ChEBI" id="CHEBI:15378"/>
        <dbReference type="ChEBI" id="CHEBI:30031"/>
        <dbReference type="ChEBI" id="CHEBI:57540"/>
        <dbReference type="ChEBI" id="CHEBI:57706"/>
        <dbReference type="ChEBI" id="CHEBI:57945"/>
        <dbReference type="EC" id="1.2.1.24"/>
    </reaction>
</comment>
<dbReference type="FunFam" id="3.40.309.10:FF:000004">
    <property type="entry name" value="Succinate-semialdehyde dehydrogenase I"/>
    <property type="match status" value="1"/>
</dbReference>
<reference evidence="8 9" key="1">
    <citation type="submission" date="2024-03" db="EMBL/GenBank/DDBJ databases">
        <title>The Acrasis kona genome and developmental transcriptomes reveal deep origins of eukaryotic multicellular pathways.</title>
        <authorList>
            <person name="Sheikh S."/>
            <person name="Fu C.-J."/>
            <person name="Brown M.W."/>
            <person name="Baldauf S.L."/>
        </authorList>
    </citation>
    <scope>NUCLEOTIDE SEQUENCE [LARGE SCALE GENOMIC DNA]</scope>
    <source>
        <strain evidence="8 9">ATCC MYA-3509</strain>
    </source>
</reference>
<dbReference type="InterPro" id="IPR016161">
    <property type="entry name" value="Ald_DH/histidinol_DH"/>
</dbReference>
<dbReference type="InterPro" id="IPR029510">
    <property type="entry name" value="Ald_DH_CS_GLU"/>
</dbReference>
<dbReference type="Proteomes" id="UP001431209">
    <property type="component" value="Unassembled WGS sequence"/>
</dbReference>
<accession>A0AAW2YLF4</accession>